<protein>
    <submittedName>
        <fullName evidence="1">Uncharacterized protein</fullName>
    </submittedName>
</protein>
<proteinExistence type="predicted"/>
<dbReference type="EMBL" id="JAJVCN010000002">
    <property type="protein sequence ID" value="MCE7006669.1"/>
    <property type="molecule type" value="Genomic_DNA"/>
</dbReference>
<name>A0ABS8ZH53_9PSEU</name>
<gene>
    <name evidence="1" type="ORF">LWC34_28135</name>
</gene>
<accession>A0ABS8ZH53</accession>
<dbReference type="RefSeq" id="WP_233728120.1">
    <property type="nucleotide sequence ID" value="NZ_JAJVCN010000002.1"/>
</dbReference>
<reference evidence="1 2" key="1">
    <citation type="submission" date="2021-12" db="EMBL/GenBank/DDBJ databases">
        <title>Genome sequence of Kibdelosporangium philippinense ATCC 49844.</title>
        <authorList>
            <person name="Fedorov E.A."/>
            <person name="Omeragic M."/>
            <person name="Shalygina K.F."/>
            <person name="Maclea K.S."/>
        </authorList>
    </citation>
    <scope>NUCLEOTIDE SEQUENCE [LARGE SCALE GENOMIC DNA]</scope>
    <source>
        <strain evidence="1 2">ATCC 49844</strain>
    </source>
</reference>
<sequence>MLAVQALSWAKLVDFRFEEVSCRAEQEEGNELVALFPCFERCGEKELPAVRGLTDVLGVVDRD</sequence>
<organism evidence="1 2">
    <name type="scientific">Kibdelosporangium philippinense</name>
    <dbReference type="NCBI Taxonomy" id="211113"/>
    <lineage>
        <taxon>Bacteria</taxon>
        <taxon>Bacillati</taxon>
        <taxon>Actinomycetota</taxon>
        <taxon>Actinomycetes</taxon>
        <taxon>Pseudonocardiales</taxon>
        <taxon>Pseudonocardiaceae</taxon>
        <taxon>Kibdelosporangium</taxon>
    </lineage>
</organism>
<dbReference type="Proteomes" id="UP001521150">
    <property type="component" value="Unassembled WGS sequence"/>
</dbReference>
<comment type="caution">
    <text evidence="1">The sequence shown here is derived from an EMBL/GenBank/DDBJ whole genome shotgun (WGS) entry which is preliminary data.</text>
</comment>
<evidence type="ECO:0000313" key="2">
    <source>
        <dbReference type="Proteomes" id="UP001521150"/>
    </source>
</evidence>
<keyword evidence="2" id="KW-1185">Reference proteome</keyword>
<evidence type="ECO:0000313" key="1">
    <source>
        <dbReference type="EMBL" id="MCE7006669.1"/>
    </source>
</evidence>